<dbReference type="STRING" id="71717.A0A4Y7TXZ7"/>
<feature type="transmembrane region" description="Helical" evidence="2">
    <location>
        <begin position="344"/>
        <end position="362"/>
    </location>
</feature>
<protein>
    <recommendedName>
        <fullName evidence="5">PalH-domain-containing protein</fullName>
    </recommendedName>
</protein>
<feature type="transmembrane region" description="Helical" evidence="2">
    <location>
        <begin position="455"/>
        <end position="476"/>
    </location>
</feature>
<feature type="transmembrane region" description="Helical" evidence="2">
    <location>
        <begin position="260"/>
        <end position="278"/>
    </location>
</feature>
<feature type="compositionally biased region" description="Basic and acidic residues" evidence="1">
    <location>
        <begin position="640"/>
        <end position="650"/>
    </location>
</feature>
<feature type="transmembrane region" description="Helical" evidence="2">
    <location>
        <begin position="382"/>
        <end position="408"/>
    </location>
</feature>
<organism evidence="3 4">
    <name type="scientific">Coprinellus micaceus</name>
    <name type="common">Glistening ink-cap mushroom</name>
    <name type="synonym">Coprinus micaceus</name>
    <dbReference type="NCBI Taxonomy" id="71717"/>
    <lineage>
        <taxon>Eukaryota</taxon>
        <taxon>Fungi</taxon>
        <taxon>Dikarya</taxon>
        <taxon>Basidiomycota</taxon>
        <taxon>Agaricomycotina</taxon>
        <taxon>Agaricomycetes</taxon>
        <taxon>Agaricomycetidae</taxon>
        <taxon>Agaricales</taxon>
        <taxon>Agaricineae</taxon>
        <taxon>Psathyrellaceae</taxon>
        <taxon>Coprinellus</taxon>
    </lineage>
</organism>
<feature type="compositionally biased region" description="Polar residues" evidence="1">
    <location>
        <begin position="623"/>
        <end position="639"/>
    </location>
</feature>
<dbReference type="Proteomes" id="UP000298030">
    <property type="component" value="Unassembled WGS sequence"/>
</dbReference>
<dbReference type="PANTHER" id="PTHR34391">
    <property type="entry name" value="UPF0658 GOLGI APPARATUS MEMBRANE PROTEIN C1952.10C-RELATED"/>
    <property type="match status" value="1"/>
</dbReference>
<feature type="transmembrane region" description="Helical" evidence="2">
    <location>
        <begin position="488"/>
        <end position="510"/>
    </location>
</feature>
<keyword evidence="2" id="KW-1133">Transmembrane helix</keyword>
<evidence type="ECO:0000313" key="4">
    <source>
        <dbReference type="Proteomes" id="UP000298030"/>
    </source>
</evidence>
<feature type="transmembrane region" description="Helical" evidence="2">
    <location>
        <begin position="20"/>
        <end position="42"/>
    </location>
</feature>
<gene>
    <name evidence="3" type="ORF">FA13DRAFT_1725010</name>
</gene>
<feature type="region of interest" description="Disordered" evidence="1">
    <location>
        <begin position="111"/>
        <end position="130"/>
    </location>
</feature>
<dbReference type="OrthoDB" id="2448307at2759"/>
<reference evidence="3 4" key="1">
    <citation type="journal article" date="2019" name="Nat. Ecol. Evol.">
        <title>Megaphylogeny resolves global patterns of mushroom evolution.</title>
        <authorList>
            <person name="Varga T."/>
            <person name="Krizsan K."/>
            <person name="Foldi C."/>
            <person name="Dima B."/>
            <person name="Sanchez-Garcia M."/>
            <person name="Sanchez-Ramirez S."/>
            <person name="Szollosi G.J."/>
            <person name="Szarkandi J.G."/>
            <person name="Papp V."/>
            <person name="Albert L."/>
            <person name="Andreopoulos W."/>
            <person name="Angelini C."/>
            <person name="Antonin V."/>
            <person name="Barry K.W."/>
            <person name="Bougher N.L."/>
            <person name="Buchanan P."/>
            <person name="Buyck B."/>
            <person name="Bense V."/>
            <person name="Catcheside P."/>
            <person name="Chovatia M."/>
            <person name="Cooper J."/>
            <person name="Damon W."/>
            <person name="Desjardin D."/>
            <person name="Finy P."/>
            <person name="Geml J."/>
            <person name="Haridas S."/>
            <person name="Hughes K."/>
            <person name="Justo A."/>
            <person name="Karasinski D."/>
            <person name="Kautmanova I."/>
            <person name="Kiss B."/>
            <person name="Kocsube S."/>
            <person name="Kotiranta H."/>
            <person name="LaButti K.M."/>
            <person name="Lechner B.E."/>
            <person name="Liimatainen K."/>
            <person name="Lipzen A."/>
            <person name="Lukacs Z."/>
            <person name="Mihaltcheva S."/>
            <person name="Morgado L.N."/>
            <person name="Niskanen T."/>
            <person name="Noordeloos M.E."/>
            <person name="Ohm R.A."/>
            <person name="Ortiz-Santana B."/>
            <person name="Ovrebo C."/>
            <person name="Racz N."/>
            <person name="Riley R."/>
            <person name="Savchenko A."/>
            <person name="Shiryaev A."/>
            <person name="Soop K."/>
            <person name="Spirin V."/>
            <person name="Szebenyi C."/>
            <person name="Tomsovsky M."/>
            <person name="Tulloss R.E."/>
            <person name="Uehling J."/>
            <person name="Grigoriev I.V."/>
            <person name="Vagvolgyi C."/>
            <person name="Papp T."/>
            <person name="Martin F.M."/>
            <person name="Miettinen O."/>
            <person name="Hibbett D.S."/>
            <person name="Nagy L.G."/>
        </authorList>
    </citation>
    <scope>NUCLEOTIDE SEQUENCE [LARGE SCALE GENOMIC DNA]</scope>
    <source>
        <strain evidence="3 4">FP101781</strain>
    </source>
</reference>
<name>A0A4Y7TXZ7_COPMI</name>
<feature type="region of interest" description="Disordered" evidence="1">
    <location>
        <begin position="179"/>
        <end position="208"/>
    </location>
</feature>
<evidence type="ECO:0008006" key="5">
    <source>
        <dbReference type="Google" id="ProtNLM"/>
    </source>
</evidence>
<evidence type="ECO:0000313" key="3">
    <source>
        <dbReference type="EMBL" id="TEB39045.1"/>
    </source>
</evidence>
<dbReference type="GO" id="GO:0005794">
    <property type="term" value="C:Golgi apparatus"/>
    <property type="evidence" value="ECO:0007669"/>
    <property type="project" value="TreeGrafter"/>
</dbReference>
<keyword evidence="4" id="KW-1185">Reference proteome</keyword>
<accession>A0A4Y7TXZ7</accession>
<evidence type="ECO:0000256" key="1">
    <source>
        <dbReference type="SAM" id="MobiDB-lite"/>
    </source>
</evidence>
<evidence type="ECO:0000256" key="2">
    <source>
        <dbReference type="SAM" id="Phobius"/>
    </source>
</evidence>
<sequence length="663" mass="73641">MKFPHFSSLEGASSKAQLVWSRVMFSRLTIIYFAFSFIHFAIQLGLQIRAFTINAGAASFLGDLVTRGEATTEWLPILRNENISVCNWVSSNLDTDVETCRLVWAARTEGEDVTEKQNTQAGGFPLDLPNLPSSTSDSVISSAAASSSASASTPASSPSSIVTTSTTVRPLTTTVFISAASPTSLSDDDDDEKDDDAEEYEEDDRRRRRELETTRVEKDGKVGVLVSGIEGQEPFTLDDTCLAALNWPLSIIRNTKREDIVFIAFQFWVLGMSMVALLNESIPHVLASLLTHAMSTAWAAFQITHTANFRSSFSRVIANGACAGTPPILPRFWDARAMAEYPSLAMHILSLLISAFLTWKLVKLYGWQTFKRVGASLTINRIYKIVLTLSITIQLSLFFMVVTVSLWIDQLMNSAIGDLASFTVLYKVSSFITLAVLVPWLCLGWVSVRRELRLPMFGFLVISVVYLAGWGVMFFSTTFRWTFVTWRFFSVMASASVALTCVAFILGVICRFNFDKGLLRYLGPHHDDSIRDDGSSMYSEKKDLESFAFPPANTLVPTFASTYSPDELPYRYDQKPGAARGPRFFNQDAAPFEEPGYQFRLSPPPAALTRNLTDVSPMKRSDSNGSDRTVSTYRSGSTGSRHDHSRDPSHASHSSQTKRWVIE</sequence>
<comment type="caution">
    <text evidence="3">The sequence shown here is derived from an EMBL/GenBank/DDBJ whole genome shotgun (WGS) entry which is preliminary data.</text>
</comment>
<proteinExistence type="predicted"/>
<dbReference type="PANTHER" id="PTHR34391:SF2">
    <property type="entry name" value="TRP C-TERMINAL DOMAIN-CONTAINING PROTEIN"/>
    <property type="match status" value="1"/>
</dbReference>
<keyword evidence="2" id="KW-0472">Membrane</keyword>
<feature type="compositionally biased region" description="Acidic residues" evidence="1">
    <location>
        <begin position="186"/>
        <end position="202"/>
    </location>
</feature>
<dbReference type="EMBL" id="QPFP01000002">
    <property type="protein sequence ID" value="TEB39045.1"/>
    <property type="molecule type" value="Genomic_DNA"/>
</dbReference>
<feature type="compositionally biased region" description="Polar residues" evidence="1">
    <location>
        <begin position="651"/>
        <end position="663"/>
    </location>
</feature>
<keyword evidence="2" id="KW-0812">Transmembrane</keyword>
<feature type="region of interest" description="Disordered" evidence="1">
    <location>
        <begin position="595"/>
        <end position="663"/>
    </location>
</feature>
<dbReference type="AlphaFoldDB" id="A0A4Y7TXZ7"/>
<feature type="transmembrane region" description="Helical" evidence="2">
    <location>
        <begin position="428"/>
        <end position="448"/>
    </location>
</feature>
<dbReference type="InterPro" id="IPR040410">
    <property type="entry name" value="UPF0658_Golgi"/>
</dbReference>